<sequence>MARLHLFILLLALTALGQVSSDYFQSYHSHQDINKFLDGLGTDYSDNCKTIELGTSRQGRSIKGVHIHGSQSDRPAVILTSLMESETWIGGAVTQYFASHLLGTVDGNALLNQADFYIIPVTNPDVPSPASEIETKVLTDLIMSIADKTSLYMNFDSFGQSITHPWAQNSSSIPNKDQLETEATGWSEIVQGESGRKYSVGSIANILHERSGHPVDWAYDMANIKRSYQIELPDTGENGFQLPASEIEGVCQEQMRGLSYLVEMI</sequence>
<name>A0A1V6TZ27_9EURO</name>
<organism evidence="6 7">
    <name type="scientific">Penicillium steckii</name>
    <dbReference type="NCBI Taxonomy" id="303698"/>
    <lineage>
        <taxon>Eukaryota</taxon>
        <taxon>Fungi</taxon>
        <taxon>Dikarya</taxon>
        <taxon>Ascomycota</taxon>
        <taxon>Pezizomycotina</taxon>
        <taxon>Eurotiomycetes</taxon>
        <taxon>Eurotiomycetidae</taxon>
        <taxon>Eurotiales</taxon>
        <taxon>Aspergillaceae</taxon>
        <taxon>Penicillium</taxon>
    </lineage>
</organism>
<dbReference type="GO" id="GO:0004181">
    <property type="term" value="F:metallocarboxypeptidase activity"/>
    <property type="evidence" value="ECO:0007669"/>
    <property type="project" value="InterPro"/>
</dbReference>
<feature type="chain" id="PRO_5013184193" description="Peptidase M14 domain-containing protein" evidence="4">
    <location>
        <begin position="22"/>
        <end position="265"/>
    </location>
</feature>
<evidence type="ECO:0000256" key="1">
    <source>
        <dbReference type="ARBA" id="ARBA00001947"/>
    </source>
</evidence>
<dbReference type="InterPro" id="IPR000834">
    <property type="entry name" value="Peptidase_M14"/>
</dbReference>
<gene>
    <name evidence="6" type="ORF">PENSTE_c001G00340</name>
</gene>
<keyword evidence="4" id="KW-0732">Signal</keyword>
<keyword evidence="7" id="KW-1185">Reference proteome</keyword>
<dbReference type="OrthoDB" id="3626597at2759"/>
<dbReference type="GO" id="GO:0008270">
    <property type="term" value="F:zinc ion binding"/>
    <property type="evidence" value="ECO:0007669"/>
    <property type="project" value="InterPro"/>
</dbReference>
<feature type="active site" description="Proton donor/acceptor" evidence="3">
    <location>
        <position position="231"/>
    </location>
</feature>
<dbReference type="PANTHER" id="PTHR11705">
    <property type="entry name" value="PROTEASE FAMILY M14 CARBOXYPEPTIDASE A,B"/>
    <property type="match status" value="1"/>
</dbReference>
<evidence type="ECO:0000313" key="6">
    <source>
        <dbReference type="EMBL" id="OQE31575.1"/>
    </source>
</evidence>
<comment type="caution">
    <text evidence="6">The sequence shown here is derived from an EMBL/GenBank/DDBJ whole genome shotgun (WGS) entry which is preliminary data.</text>
</comment>
<dbReference type="AlphaFoldDB" id="A0A1V6TZ27"/>
<proteinExistence type="inferred from homology"/>
<evidence type="ECO:0000256" key="3">
    <source>
        <dbReference type="PROSITE-ProRule" id="PRU01379"/>
    </source>
</evidence>
<evidence type="ECO:0000259" key="5">
    <source>
        <dbReference type="PROSITE" id="PS52035"/>
    </source>
</evidence>
<dbReference type="Proteomes" id="UP000191285">
    <property type="component" value="Unassembled WGS sequence"/>
</dbReference>
<comment type="cofactor">
    <cofactor evidence="1">
        <name>Zn(2+)</name>
        <dbReference type="ChEBI" id="CHEBI:29105"/>
    </cofactor>
</comment>
<dbReference type="STRING" id="303698.A0A1V6TZ27"/>
<evidence type="ECO:0000256" key="2">
    <source>
        <dbReference type="ARBA" id="ARBA00005988"/>
    </source>
</evidence>
<evidence type="ECO:0000313" key="7">
    <source>
        <dbReference type="Proteomes" id="UP000191285"/>
    </source>
</evidence>
<dbReference type="PANTHER" id="PTHR11705:SF91">
    <property type="entry name" value="FI01817P-RELATED"/>
    <property type="match status" value="1"/>
</dbReference>
<dbReference type="EMBL" id="MLKD01000001">
    <property type="protein sequence ID" value="OQE31575.1"/>
    <property type="molecule type" value="Genomic_DNA"/>
</dbReference>
<evidence type="ECO:0000256" key="4">
    <source>
        <dbReference type="SAM" id="SignalP"/>
    </source>
</evidence>
<feature type="domain" description="Peptidase M14" evidence="5">
    <location>
        <begin position="26"/>
        <end position="265"/>
    </location>
</feature>
<dbReference type="PROSITE" id="PS52035">
    <property type="entry name" value="PEPTIDASE_M14"/>
    <property type="match status" value="1"/>
</dbReference>
<reference evidence="7" key="1">
    <citation type="journal article" date="2017" name="Nat. Microbiol.">
        <title>Global analysis of biosynthetic gene clusters reveals vast potential of secondary metabolite production in Penicillium species.</title>
        <authorList>
            <person name="Nielsen J.C."/>
            <person name="Grijseels S."/>
            <person name="Prigent S."/>
            <person name="Ji B."/>
            <person name="Dainat J."/>
            <person name="Nielsen K.F."/>
            <person name="Frisvad J.C."/>
            <person name="Workman M."/>
            <person name="Nielsen J."/>
        </authorList>
    </citation>
    <scope>NUCLEOTIDE SEQUENCE [LARGE SCALE GENOMIC DNA]</scope>
    <source>
        <strain evidence="7">IBT 24891</strain>
    </source>
</reference>
<comment type="similarity">
    <text evidence="2 3">Belongs to the peptidase M14 family.</text>
</comment>
<protein>
    <recommendedName>
        <fullName evidence="5">Peptidase M14 domain-containing protein</fullName>
    </recommendedName>
</protein>
<dbReference type="SMART" id="SM00631">
    <property type="entry name" value="Zn_pept"/>
    <property type="match status" value="1"/>
</dbReference>
<dbReference type="Pfam" id="PF00246">
    <property type="entry name" value="Peptidase_M14"/>
    <property type="match status" value="2"/>
</dbReference>
<feature type="signal peptide" evidence="4">
    <location>
        <begin position="1"/>
        <end position="21"/>
    </location>
</feature>
<accession>A0A1V6TZ27</accession>
<dbReference type="Gene3D" id="3.40.630.10">
    <property type="entry name" value="Zn peptidases"/>
    <property type="match status" value="2"/>
</dbReference>
<dbReference type="GO" id="GO:0006508">
    <property type="term" value="P:proteolysis"/>
    <property type="evidence" value="ECO:0007669"/>
    <property type="project" value="InterPro"/>
</dbReference>
<dbReference type="SUPFAM" id="SSF53187">
    <property type="entry name" value="Zn-dependent exopeptidases"/>
    <property type="match status" value="1"/>
</dbReference>